<gene>
    <name evidence="1" type="ORF">GCM10011390_20220</name>
</gene>
<keyword evidence="2" id="KW-1185">Reference proteome</keyword>
<organism evidence="1 2">
    <name type="scientific">Aureimonas endophytica</name>
    <dbReference type="NCBI Taxonomy" id="2027858"/>
    <lineage>
        <taxon>Bacteria</taxon>
        <taxon>Pseudomonadati</taxon>
        <taxon>Pseudomonadota</taxon>
        <taxon>Alphaproteobacteria</taxon>
        <taxon>Hyphomicrobiales</taxon>
        <taxon>Aurantimonadaceae</taxon>
        <taxon>Aureimonas</taxon>
    </lineage>
</organism>
<reference evidence="1" key="2">
    <citation type="submission" date="2020-09" db="EMBL/GenBank/DDBJ databases">
        <authorList>
            <person name="Sun Q."/>
            <person name="Zhou Y."/>
        </authorList>
    </citation>
    <scope>NUCLEOTIDE SEQUENCE</scope>
    <source>
        <strain evidence="1">CGMCC 1.15367</strain>
    </source>
</reference>
<dbReference type="RefSeq" id="WP_188908145.1">
    <property type="nucleotide sequence ID" value="NZ_BMIQ01000003.1"/>
</dbReference>
<evidence type="ECO:0000313" key="2">
    <source>
        <dbReference type="Proteomes" id="UP000644699"/>
    </source>
</evidence>
<dbReference type="InterPro" id="IPR036388">
    <property type="entry name" value="WH-like_DNA-bd_sf"/>
</dbReference>
<comment type="caution">
    <text evidence="1">The sequence shown here is derived from an EMBL/GenBank/DDBJ whole genome shotgun (WGS) entry which is preliminary data.</text>
</comment>
<dbReference type="SUPFAM" id="SSF46785">
    <property type="entry name" value="Winged helix' DNA-binding domain"/>
    <property type="match status" value="1"/>
</dbReference>
<evidence type="ECO:0000313" key="1">
    <source>
        <dbReference type="EMBL" id="GGE01315.1"/>
    </source>
</evidence>
<accession>A0A916ZK91</accession>
<dbReference type="Proteomes" id="UP000644699">
    <property type="component" value="Unassembled WGS sequence"/>
</dbReference>
<sequence>MSSTVLEATRTDDAEKEALAASMIEVSKLTRDLLAMHLATIALSPGEDDYLLALSTREPTDLLDAAEELGVRRLAAAKAYERLSVRNLVQIDGSKITLTDSGNASRSLISTVYRMVGEDIAGKLSTNTIEVVKGALAEAKRNMTRALRQKRQGH</sequence>
<dbReference type="AlphaFoldDB" id="A0A916ZK91"/>
<proteinExistence type="predicted"/>
<dbReference type="Gene3D" id="1.10.10.10">
    <property type="entry name" value="Winged helix-like DNA-binding domain superfamily/Winged helix DNA-binding domain"/>
    <property type="match status" value="1"/>
</dbReference>
<protein>
    <submittedName>
        <fullName evidence="1">Uncharacterized protein</fullName>
    </submittedName>
</protein>
<dbReference type="EMBL" id="BMIQ01000003">
    <property type="protein sequence ID" value="GGE01315.1"/>
    <property type="molecule type" value="Genomic_DNA"/>
</dbReference>
<dbReference type="InterPro" id="IPR036390">
    <property type="entry name" value="WH_DNA-bd_sf"/>
</dbReference>
<reference evidence="1" key="1">
    <citation type="journal article" date="2014" name="Int. J. Syst. Evol. Microbiol.">
        <title>Complete genome sequence of Corynebacterium casei LMG S-19264T (=DSM 44701T), isolated from a smear-ripened cheese.</title>
        <authorList>
            <consortium name="US DOE Joint Genome Institute (JGI-PGF)"/>
            <person name="Walter F."/>
            <person name="Albersmeier A."/>
            <person name="Kalinowski J."/>
            <person name="Ruckert C."/>
        </authorList>
    </citation>
    <scope>NUCLEOTIDE SEQUENCE</scope>
    <source>
        <strain evidence="1">CGMCC 1.15367</strain>
    </source>
</reference>
<name>A0A916ZK91_9HYPH</name>